<feature type="domain" description="Response regulatory" evidence="11">
    <location>
        <begin position="9"/>
        <end position="147"/>
    </location>
</feature>
<feature type="modified residue" description="4-aspartylphosphate" evidence="9">
    <location>
        <position position="80"/>
    </location>
</feature>
<evidence type="ECO:0000256" key="9">
    <source>
        <dbReference type="PROSITE-ProRule" id="PRU00169"/>
    </source>
</evidence>
<dbReference type="Gene3D" id="3.40.50.2300">
    <property type="match status" value="1"/>
</dbReference>
<keyword evidence="6" id="KW-0539">Nucleus</keyword>
<dbReference type="CDD" id="cd17581">
    <property type="entry name" value="REC_typeA_ARR"/>
    <property type="match status" value="1"/>
</dbReference>
<dbReference type="GO" id="GO:0000160">
    <property type="term" value="P:phosphorelay signal transduction system"/>
    <property type="evidence" value="ECO:0007669"/>
    <property type="project" value="UniProtKB-KW"/>
</dbReference>
<evidence type="ECO:0000313" key="13">
    <source>
        <dbReference type="Proteomes" id="UP001346149"/>
    </source>
</evidence>
<keyword evidence="4" id="KW-0805">Transcription regulation</keyword>
<evidence type="ECO:0000256" key="6">
    <source>
        <dbReference type="ARBA" id="ARBA00023242"/>
    </source>
</evidence>
<gene>
    <name evidence="12" type="ORF">SAY86_000117</name>
</gene>
<evidence type="ECO:0000256" key="7">
    <source>
        <dbReference type="ARBA" id="ARBA00038244"/>
    </source>
</evidence>
<sequence length="466" mass="51227">MEVVESQFHVLAVDDSLIDRKLIERLLKTSSYQVTTVDSGSKALEFLGFREEDEQSSSDSPSGSPISHQQVVEVNLVITDYCMPGMTGYDLLKKIKESSSLRNIPVVIMSSENVPSRINRCLEEGAEEFFLKPVKLSDLSRLRPHMMRTKLVHPKPGKDEEQEEEVESENKHEEVQPEGNCNDQAQQHSNKRKAAMEEGLSPGRTTKRPRYSGGEVQIYLDICSSSSSDRPGASFFYSEDAANPPPPRIHARVGRSAAKIEPGFTEVVRQHSACYFLDPLGVMVRPENIQHPAGPSIADAFMNGRIPLLPSMHSSMVISAHANRVAAPPNMIASQGSSIDLMHRVNGGIIKTETNYCGASPYMFAAESHVLESLSTIGDASGASFSSIESTSQPLDEPLLDADTSSLGFMGPISVCRILLLISLSFDILESLSQMWIISSMLVKEESRVGRWHVGTVVITPQCDTY</sequence>
<dbReference type="Proteomes" id="UP001346149">
    <property type="component" value="Unassembled WGS sequence"/>
</dbReference>
<dbReference type="InterPro" id="IPR011006">
    <property type="entry name" value="CheY-like_superfamily"/>
</dbReference>
<evidence type="ECO:0000313" key="12">
    <source>
        <dbReference type="EMBL" id="KAK4801914.1"/>
    </source>
</evidence>
<proteinExistence type="inferred from homology"/>
<dbReference type="InterPro" id="IPR045279">
    <property type="entry name" value="ARR-like"/>
</dbReference>
<keyword evidence="5" id="KW-0804">Transcription</keyword>
<feature type="compositionally biased region" description="Polar residues" evidence="10">
    <location>
        <begin position="179"/>
        <end position="188"/>
    </location>
</feature>
<keyword evidence="3" id="KW-0902">Two-component regulatory system</keyword>
<dbReference type="AlphaFoldDB" id="A0AAN7MBB5"/>
<dbReference type="Pfam" id="PF00072">
    <property type="entry name" value="Response_reg"/>
    <property type="match status" value="1"/>
</dbReference>
<dbReference type="GO" id="GO:0009736">
    <property type="term" value="P:cytokinin-activated signaling pathway"/>
    <property type="evidence" value="ECO:0007669"/>
    <property type="project" value="UniProtKB-KW"/>
</dbReference>
<dbReference type="SMART" id="SM00448">
    <property type="entry name" value="REC"/>
    <property type="match status" value="1"/>
</dbReference>
<dbReference type="PANTHER" id="PTHR43874">
    <property type="entry name" value="TWO-COMPONENT RESPONSE REGULATOR"/>
    <property type="match status" value="1"/>
</dbReference>
<keyword evidence="2" id="KW-0932">Cytokinin signaling pathway</keyword>
<accession>A0AAN7MBB5</accession>
<comment type="similarity">
    <text evidence="7">Belongs to the ARR family. Type-A subfamily.</text>
</comment>
<evidence type="ECO:0000256" key="1">
    <source>
        <dbReference type="ARBA" id="ARBA00022553"/>
    </source>
</evidence>
<dbReference type="EMBL" id="JAXQNO010000002">
    <property type="protein sequence ID" value="KAK4801914.1"/>
    <property type="molecule type" value="Genomic_DNA"/>
</dbReference>
<comment type="function">
    <text evidence="8">Functions as a response regulator involved in His-to-Asp phosphorelay signal transduction system. Phosphorylation of the Asp residue in the receiver domain activates the ability of the protein to promote the transcription of target genes. Type-A response regulators seem to act as negative regulators of the cytokinin signaling.</text>
</comment>
<evidence type="ECO:0000256" key="4">
    <source>
        <dbReference type="ARBA" id="ARBA00023015"/>
    </source>
</evidence>
<dbReference type="PROSITE" id="PS50110">
    <property type="entry name" value="RESPONSE_REGULATORY"/>
    <property type="match status" value="1"/>
</dbReference>
<evidence type="ECO:0000256" key="10">
    <source>
        <dbReference type="SAM" id="MobiDB-lite"/>
    </source>
</evidence>
<feature type="region of interest" description="Disordered" evidence="10">
    <location>
        <begin position="147"/>
        <end position="211"/>
    </location>
</feature>
<evidence type="ECO:0000256" key="2">
    <source>
        <dbReference type="ARBA" id="ARBA00022864"/>
    </source>
</evidence>
<evidence type="ECO:0000256" key="8">
    <source>
        <dbReference type="ARBA" id="ARBA00043855"/>
    </source>
</evidence>
<keyword evidence="13" id="KW-1185">Reference proteome</keyword>
<evidence type="ECO:0000259" key="11">
    <source>
        <dbReference type="PROSITE" id="PS50110"/>
    </source>
</evidence>
<name>A0AAN7MBB5_TRANT</name>
<comment type="caution">
    <text evidence="12">The sequence shown here is derived from an EMBL/GenBank/DDBJ whole genome shotgun (WGS) entry which is preliminary data.</text>
</comment>
<dbReference type="PANTHER" id="PTHR43874:SF167">
    <property type="entry name" value="TWO-COMPONENT RESPONSE REGULATOR ARR9"/>
    <property type="match status" value="1"/>
</dbReference>
<organism evidence="12 13">
    <name type="scientific">Trapa natans</name>
    <name type="common">Water chestnut</name>
    <dbReference type="NCBI Taxonomy" id="22666"/>
    <lineage>
        <taxon>Eukaryota</taxon>
        <taxon>Viridiplantae</taxon>
        <taxon>Streptophyta</taxon>
        <taxon>Embryophyta</taxon>
        <taxon>Tracheophyta</taxon>
        <taxon>Spermatophyta</taxon>
        <taxon>Magnoliopsida</taxon>
        <taxon>eudicotyledons</taxon>
        <taxon>Gunneridae</taxon>
        <taxon>Pentapetalae</taxon>
        <taxon>rosids</taxon>
        <taxon>malvids</taxon>
        <taxon>Myrtales</taxon>
        <taxon>Lythraceae</taxon>
        <taxon>Trapa</taxon>
    </lineage>
</organism>
<evidence type="ECO:0000256" key="5">
    <source>
        <dbReference type="ARBA" id="ARBA00023163"/>
    </source>
</evidence>
<evidence type="ECO:0000256" key="3">
    <source>
        <dbReference type="ARBA" id="ARBA00023012"/>
    </source>
</evidence>
<protein>
    <recommendedName>
        <fullName evidence="11">Response regulatory domain-containing protein</fullName>
    </recommendedName>
</protein>
<reference evidence="12 13" key="1">
    <citation type="journal article" date="2023" name="Hortic Res">
        <title>Pangenome of water caltrop reveals structural variations and asymmetric subgenome divergence after allopolyploidization.</title>
        <authorList>
            <person name="Zhang X."/>
            <person name="Chen Y."/>
            <person name="Wang L."/>
            <person name="Yuan Y."/>
            <person name="Fang M."/>
            <person name="Shi L."/>
            <person name="Lu R."/>
            <person name="Comes H.P."/>
            <person name="Ma Y."/>
            <person name="Chen Y."/>
            <person name="Huang G."/>
            <person name="Zhou Y."/>
            <person name="Zheng Z."/>
            <person name="Qiu Y."/>
        </authorList>
    </citation>
    <scope>NUCLEOTIDE SEQUENCE [LARGE SCALE GENOMIC DNA]</scope>
    <source>
        <strain evidence="12">F231</strain>
    </source>
</reference>
<dbReference type="InterPro" id="IPR001789">
    <property type="entry name" value="Sig_transdc_resp-reg_receiver"/>
</dbReference>
<keyword evidence="1 9" id="KW-0597">Phosphoprotein</keyword>
<dbReference type="SUPFAM" id="SSF52172">
    <property type="entry name" value="CheY-like"/>
    <property type="match status" value="1"/>
</dbReference>